<evidence type="ECO:0000256" key="1">
    <source>
        <dbReference type="SAM" id="MobiDB-lite"/>
    </source>
</evidence>
<name>A0AAV8UNV2_9RHOD</name>
<evidence type="ECO:0008006" key="4">
    <source>
        <dbReference type="Google" id="ProtNLM"/>
    </source>
</evidence>
<keyword evidence="3" id="KW-1185">Reference proteome</keyword>
<evidence type="ECO:0000313" key="2">
    <source>
        <dbReference type="EMBL" id="KAJ8902321.1"/>
    </source>
</evidence>
<evidence type="ECO:0000313" key="3">
    <source>
        <dbReference type="Proteomes" id="UP001157974"/>
    </source>
</evidence>
<dbReference type="EMBL" id="JAMWBK010000009">
    <property type="protein sequence ID" value="KAJ8902321.1"/>
    <property type="molecule type" value="Genomic_DNA"/>
</dbReference>
<organism evidence="2 3">
    <name type="scientific">Rhodosorus marinus</name>
    <dbReference type="NCBI Taxonomy" id="101924"/>
    <lineage>
        <taxon>Eukaryota</taxon>
        <taxon>Rhodophyta</taxon>
        <taxon>Stylonematophyceae</taxon>
        <taxon>Stylonematales</taxon>
        <taxon>Stylonemataceae</taxon>
        <taxon>Rhodosorus</taxon>
    </lineage>
</organism>
<protein>
    <recommendedName>
        <fullName evidence="4">SAP domain-containing protein</fullName>
    </recommendedName>
</protein>
<feature type="region of interest" description="Disordered" evidence="1">
    <location>
        <begin position="366"/>
        <end position="391"/>
    </location>
</feature>
<proteinExistence type="predicted"/>
<accession>A0AAV8UNV2</accession>
<gene>
    <name evidence="2" type="ORF">NDN08_006728</name>
</gene>
<dbReference type="AlphaFoldDB" id="A0AAV8UNV2"/>
<comment type="caution">
    <text evidence="2">The sequence shown here is derived from an EMBL/GenBank/DDBJ whole genome shotgun (WGS) entry which is preliminary data.</text>
</comment>
<sequence length="391" mass="43979">MISFVSVSGGLGFAGCPGSRCRVVCKASGPEVVAVKLIAYGDAEEWPRAEGLALLGRAKEKDAYNSEVVPIPLASKFEVALVKSCFGSGSKLSMIDVVRILHEIGDIVSGLPWKEQGKQEAIQSMYDGRANGSIQREASMLEQMVSASPSEIVRLSLVEKETLTVDPLITGQLTVRREVVSLFGKTYYSQEPEKIECRPGEVISLSQELDIPISMDSWAWTLYSTRLARDRDSNSIGFSEDIEFVERSKEDSVTVKPVELLTKDEILRMSIPQLRTALRSAGIPSKTRTTRGELLMRLIPMIDETVRRAMLVDEAVRREDYGRASELQAERSERSRVKQQLEEAVAEERYLDAQKLQERFDRLTEIRADPTQDEGSYDRYLDQDEWYKPIR</sequence>
<dbReference type="Proteomes" id="UP001157974">
    <property type="component" value="Unassembled WGS sequence"/>
</dbReference>
<reference evidence="2 3" key="1">
    <citation type="journal article" date="2023" name="Nat. Commun.">
        <title>Origin of minicircular mitochondrial genomes in red algae.</title>
        <authorList>
            <person name="Lee Y."/>
            <person name="Cho C.H."/>
            <person name="Lee Y.M."/>
            <person name="Park S.I."/>
            <person name="Yang J.H."/>
            <person name="West J.A."/>
            <person name="Bhattacharya D."/>
            <person name="Yoon H.S."/>
        </authorList>
    </citation>
    <scope>NUCLEOTIDE SEQUENCE [LARGE SCALE GENOMIC DNA]</scope>
    <source>
        <strain evidence="2 3">CCMP1338</strain>
        <tissue evidence="2">Whole cell</tissue>
    </source>
</reference>